<evidence type="ECO:0000256" key="4">
    <source>
        <dbReference type="ARBA" id="ARBA00023136"/>
    </source>
</evidence>
<keyword evidence="2 5" id="KW-0812">Transmembrane</keyword>
<evidence type="ECO:0000313" key="7">
    <source>
        <dbReference type="EMBL" id="PNV67540.1"/>
    </source>
</evidence>
<feature type="transmembrane region" description="Helical" evidence="5">
    <location>
        <begin position="235"/>
        <end position="259"/>
    </location>
</feature>
<dbReference type="GO" id="GO:0016020">
    <property type="term" value="C:membrane"/>
    <property type="evidence" value="ECO:0007669"/>
    <property type="project" value="UniProtKB-SubCell"/>
</dbReference>
<dbReference type="AlphaFoldDB" id="A0A2K2UBK9"/>
<dbReference type="Pfam" id="PF12698">
    <property type="entry name" value="ABC2_membrane_3"/>
    <property type="match status" value="1"/>
</dbReference>
<dbReference type="RefSeq" id="WP_103265051.1">
    <property type="nucleotide sequence ID" value="NZ_CABMLE010000007.1"/>
</dbReference>
<comment type="caution">
    <text evidence="7">The sequence shown here is derived from an EMBL/GenBank/DDBJ whole genome shotgun (WGS) entry which is preliminary data.</text>
</comment>
<dbReference type="OrthoDB" id="3240057at2"/>
<name>A0A2K2UBK9_9ACTN</name>
<accession>A0A2K2UBK9</accession>
<keyword evidence="4 5" id="KW-0472">Membrane</keyword>
<protein>
    <submittedName>
        <fullName evidence="7">ABC transporter permease</fullName>
    </submittedName>
</protein>
<feature type="domain" description="ABC-2 type transporter transmembrane" evidence="6">
    <location>
        <begin position="18"/>
        <end position="382"/>
    </location>
</feature>
<sequence>MWNVFKGALTVLTRKRELFVWSLAFPIILSTMFMFMFSNLDSSTAFDPVPTGVVADAAYKGSAFADVVDELGASGDDQLLAVHAFATADEAREALSAGDVLGIVSVDAEGTPLLVVTPSSGGVGVEQIGRTVLGTVVDTYVRNADLVAGIAADNPLALADPNRVEEALSRGSVTEQVSLTHAAPTESVRYYYALLGMAALFCGQVGMLAICETQPNLSALGARRALGATSRGKTLAATLAASWLVSFACLIVAFLYMRFAVGIDFSGREGLCVAAIAAAALLSTALGTLLGSLPKVGLGVKTGLLTALTCFLSLFAGLYGEPCMALADSIARSFPALASINPAKVITDVFYSLYYYDSLMPFAQKIGILLAMAAALFAVSALFIRRQRYASL</sequence>
<reference evidence="8" key="1">
    <citation type="submission" date="2018-01" db="EMBL/GenBank/DDBJ databases">
        <title>Rubneribacter badeniensis gen. nov., sp. nov., and Colonibacter rubneri, gen. nov., sp. nov., WGS of new members of the Eggerthellaceae.</title>
        <authorList>
            <person name="Danylec N."/>
            <person name="Stoll D.A."/>
            <person name="Doetsch A."/>
            <person name="Kulling S.E."/>
            <person name="Huch M."/>
        </authorList>
    </citation>
    <scope>NUCLEOTIDE SEQUENCE [LARGE SCALE GENOMIC DNA]</scope>
    <source>
        <strain evidence="8">ResAG-96</strain>
    </source>
</reference>
<dbReference type="Proteomes" id="UP000236197">
    <property type="component" value="Unassembled WGS sequence"/>
</dbReference>
<feature type="transmembrane region" description="Helical" evidence="5">
    <location>
        <begin position="362"/>
        <end position="384"/>
    </location>
</feature>
<gene>
    <name evidence="7" type="ORF">C2L71_06915</name>
</gene>
<evidence type="ECO:0000259" key="6">
    <source>
        <dbReference type="Pfam" id="PF12698"/>
    </source>
</evidence>
<evidence type="ECO:0000256" key="2">
    <source>
        <dbReference type="ARBA" id="ARBA00022692"/>
    </source>
</evidence>
<evidence type="ECO:0000313" key="8">
    <source>
        <dbReference type="Proteomes" id="UP000236197"/>
    </source>
</evidence>
<evidence type="ECO:0000256" key="3">
    <source>
        <dbReference type="ARBA" id="ARBA00022989"/>
    </source>
</evidence>
<keyword evidence="3 5" id="KW-1133">Transmembrane helix</keyword>
<keyword evidence="8" id="KW-1185">Reference proteome</keyword>
<comment type="subcellular location">
    <subcellularLocation>
        <location evidence="1">Membrane</location>
        <topology evidence="1">Multi-pass membrane protein</topology>
    </subcellularLocation>
</comment>
<organism evidence="7 8">
    <name type="scientific">Enteroscipio rubneri</name>
    <dbReference type="NCBI Taxonomy" id="2070686"/>
    <lineage>
        <taxon>Bacteria</taxon>
        <taxon>Bacillati</taxon>
        <taxon>Actinomycetota</taxon>
        <taxon>Coriobacteriia</taxon>
        <taxon>Eggerthellales</taxon>
        <taxon>Eggerthellaceae</taxon>
        <taxon>Enteroscipio</taxon>
    </lineage>
</organism>
<feature type="transmembrane region" description="Helical" evidence="5">
    <location>
        <begin position="271"/>
        <end position="291"/>
    </location>
</feature>
<feature type="transmembrane region" description="Helical" evidence="5">
    <location>
        <begin position="18"/>
        <end position="37"/>
    </location>
</feature>
<dbReference type="GO" id="GO:0140359">
    <property type="term" value="F:ABC-type transporter activity"/>
    <property type="evidence" value="ECO:0007669"/>
    <property type="project" value="InterPro"/>
</dbReference>
<proteinExistence type="predicted"/>
<feature type="transmembrane region" description="Helical" evidence="5">
    <location>
        <begin position="190"/>
        <end position="210"/>
    </location>
</feature>
<evidence type="ECO:0000256" key="1">
    <source>
        <dbReference type="ARBA" id="ARBA00004141"/>
    </source>
</evidence>
<dbReference type="EMBL" id="PPEK01000007">
    <property type="protein sequence ID" value="PNV67540.1"/>
    <property type="molecule type" value="Genomic_DNA"/>
</dbReference>
<evidence type="ECO:0000256" key="5">
    <source>
        <dbReference type="SAM" id="Phobius"/>
    </source>
</evidence>
<dbReference type="InterPro" id="IPR013525">
    <property type="entry name" value="ABC2_TM"/>
</dbReference>
<feature type="transmembrane region" description="Helical" evidence="5">
    <location>
        <begin position="303"/>
        <end position="322"/>
    </location>
</feature>